<evidence type="ECO:0000256" key="5">
    <source>
        <dbReference type="SAM" id="Phobius"/>
    </source>
</evidence>
<dbReference type="GO" id="GO:0016020">
    <property type="term" value="C:membrane"/>
    <property type="evidence" value="ECO:0007669"/>
    <property type="project" value="UniProtKB-SubCell"/>
</dbReference>
<dbReference type="Pfam" id="PF01490">
    <property type="entry name" value="Aa_trans"/>
    <property type="match status" value="1"/>
</dbReference>
<evidence type="ECO:0000259" key="6">
    <source>
        <dbReference type="Pfam" id="PF01490"/>
    </source>
</evidence>
<evidence type="ECO:0000256" key="4">
    <source>
        <dbReference type="ARBA" id="ARBA00023136"/>
    </source>
</evidence>
<keyword evidence="3 5" id="KW-1133">Transmembrane helix</keyword>
<evidence type="ECO:0000256" key="2">
    <source>
        <dbReference type="ARBA" id="ARBA00022692"/>
    </source>
</evidence>
<keyword evidence="2 5" id="KW-0812">Transmembrane</keyword>
<feature type="transmembrane region" description="Helical" evidence="5">
    <location>
        <begin position="270"/>
        <end position="292"/>
    </location>
</feature>
<dbReference type="InterPro" id="IPR013057">
    <property type="entry name" value="AA_transpt_TM"/>
</dbReference>
<reference evidence="7" key="1">
    <citation type="journal article" date="2020" name="J. Eukaryot. Microbiol.">
        <title>De novo Sequencing, Assembly and Annotation of the Transcriptome for the Free-Living Testate Amoeba Arcella intermedia.</title>
        <authorList>
            <person name="Ribeiro G.M."/>
            <person name="Porfirio-Sousa A.L."/>
            <person name="Maurer-Alcala X.X."/>
            <person name="Katz L.A."/>
            <person name="Lahr D.J.G."/>
        </authorList>
    </citation>
    <scope>NUCLEOTIDE SEQUENCE</scope>
</reference>
<feature type="transmembrane region" description="Helical" evidence="5">
    <location>
        <begin position="351"/>
        <end position="370"/>
    </location>
</feature>
<dbReference type="AlphaFoldDB" id="A0A6B2L2R7"/>
<evidence type="ECO:0000313" key="7">
    <source>
        <dbReference type="EMBL" id="NDV31148.1"/>
    </source>
</evidence>
<feature type="transmembrane region" description="Helical" evidence="5">
    <location>
        <begin position="172"/>
        <end position="191"/>
    </location>
</feature>
<keyword evidence="4 5" id="KW-0472">Membrane</keyword>
<feature type="transmembrane region" description="Helical" evidence="5">
    <location>
        <begin position="54"/>
        <end position="73"/>
    </location>
</feature>
<proteinExistence type="predicted"/>
<feature type="transmembrane region" description="Helical" evidence="5">
    <location>
        <begin position="203"/>
        <end position="225"/>
    </location>
</feature>
<dbReference type="PANTHER" id="PTHR16189">
    <property type="entry name" value="TRANSMEMBRANE PROTEIN 104-RELATED"/>
    <property type="match status" value="1"/>
</dbReference>
<feature type="transmembrane region" description="Helical" evidence="5">
    <location>
        <begin position="312"/>
        <end position="339"/>
    </location>
</feature>
<accession>A0A6B2L2R7</accession>
<name>A0A6B2L2R7_9EUKA</name>
<feature type="transmembrane region" description="Helical" evidence="5">
    <location>
        <begin position="460"/>
        <end position="483"/>
    </location>
</feature>
<feature type="transmembrane region" description="Helical" evidence="5">
    <location>
        <begin position="376"/>
        <end position="398"/>
    </location>
</feature>
<comment type="subcellular location">
    <subcellularLocation>
        <location evidence="1">Membrane</location>
    </subcellularLocation>
</comment>
<evidence type="ECO:0000256" key="3">
    <source>
        <dbReference type="ARBA" id="ARBA00022989"/>
    </source>
</evidence>
<protein>
    <recommendedName>
        <fullName evidence="6">Amino acid transporter transmembrane domain-containing protein</fullName>
    </recommendedName>
</protein>
<feature type="transmembrane region" description="Helical" evidence="5">
    <location>
        <begin position="107"/>
        <end position="129"/>
    </location>
</feature>
<dbReference type="PANTHER" id="PTHR16189:SF3">
    <property type="entry name" value="AMINO ACID TRANSPORTER TRANSMEMBRANE DOMAIN-CONTAINING PROTEIN"/>
    <property type="match status" value="1"/>
</dbReference>
<dbReference type="EMBL" id="GIBP01002179">
    <property type="protein sequence ID" value="NDV31148.1"/>
    <property type="molecule type" value="Transcribed_RNA"/>
</dbReference>
<feature type="transmembrane region" description="Helical" evidence="5">
    <location>
        <begin position="237"/>
        <end position="258"/>
    </location>
</feature>
<sequence>MESPNIQGTVPENDEEHKDGFGHKTISPFGSLTLLFNNLSGPGVVGLPLIFQQAGWLLPCITMAWISVTTWLASSMICEAMRYYPNNIGYSTRIEFATLCKFYSGKYLYYFILLVFIISLQSVNVSGIIETAQVMDLLVIAIFKRTGALQFYPQFCWVWSSDVDITFPANSYVLSLGFLITLAIIIPMGYFNLDDNMIVQKGAFFIACMIFLEWIVTFFVRFGTVGVNKVPMIGSDFATVFGTIMFNYAMVVTIPSWCNEKTHGTKVNSILAGSITFGTILFLFVGLLGAMSYKIDDGGDILSAIEAEDPTIISRAAVFLFPLSVVATSIPIYSIIVRYNLLENKICNKPIANIIAVVLPWVVVIPFYTGKGLTEVMNWSTLISNGIVNFIIPFYLFIKARQYKMNLNDSEREELDETLPYDKKDEDFIIRGRLIFKGAEPAPPHFTFGDYFDDFSTTPLIISATFVCSLTFAVVGVIIINILDVLNIH</sequence>
<evidence type="ECO:0000256" key="1">
    <source>
        <dbReference type="ARBA" id="ARBA00004370"/>
    </source>
</evidence>
<organism evidence="7">
    <name type="scientific">Arcella intermedia</name>
    <dbReference type="NCBI Taxonomy" id="1963864"/>
    <lineage>
        <taxon>Eukaryota</taxon>
        <taxon>Amoebozoa</taxon>
        <taxon>Tubulinea</taxon>
        <taxon>Elardia</taxon>
        <taxon>Arcellinida</taxon>
        <taxon>Sphaerothecina</taxon>
        <taxon>Arcellidae</taxon>
        <taxon>Arcella</taxon>
    </lineage>
</organism>
<feature type="domain" description="Amino acid transporter transmembrane" evidence="6">
    <location>
        <begin position="25"/>
        <end position="349"/>
    </location>
</feature>